<dbReference type="InterPro" id="IPR005145">
    <property type="entry name" value="Sua5_C"/>
</dbReference>
<dbReference type="SUPFAM" id="SSF55821">
    <property type="entry name" value="YrdC/RibB"/>
    <property type="match status" value="1"/>
</dbReference>
<comment type="catalytic activity">
    <reaction evidence="12 13">
        <text>L-threonine + hydrogencarbonate + ATP = L-threonylcarbamoyladenylate + diphosphate + H2O</text>
        <dbReference type="Rhea" id="RHEA:36407"/>
        <dbReference type="ChEBI" id="CHEBI:15377"/>
        <dbReference type="ChEBI" id="CHEBI:17544"/>
        <dbReference type="ChEBI" id="CHEBI:30616"/>
        <dbReference type="ChEBI" id="CHEBI:33019"/>
        <dbReference type="ChEBI" id="CHEBI:57926"/>
        <dbReference type="ChEBI" id="CHEBI:73682"/>
        <dbReference type="EC" id="2.7.7.87"/>
    </reaction>
</comment>
<comment type="similarity">
    <text evidence="2 13">Belongs to the SUA5 family.</text>
</comment>
<keyword evidence="8 13" id="KW-0548">Nucleotidyltransferase</keyword>
<dbReference type="GO" id="GO:0005737">
    <property type="term" value="C:cytoplasm"/>
    <property type="evidence" value="ECO:0007669"/>
    <property type="project" value="UniProtKB-SubCell"/>
</dbReference>
<comment type="function">
    <text evidence="13">Required for the formation of a threonylcarbamoyl group on adenosine at position 37 (t(6)A37) in tRNAs that read codons beginning with adenine.</text>
</comment>
<gene>
    <name evidence="16" type="ORF">FHY64_10375</name>
</gene>
<dbReference type="InterPro" id="IPR038385">
    <property type="entry name" value="Sua5/YwlC_C"/>
</dbReference>
<feature type="binding site" evidence="14">
    <location>
        <position position="227"/>
    </location>
    <ligand>
        <name>ATP</name>
        <dbReference type="ChEBI" id="CHEBI:30616"/>
    </ligand>
</feature>
<keyword evidence="7 13" id="KW-0819">tRNA processing</keyword>
<dbReference type="Gene3D" id="3.90.870.10">
    <property type="entry name" value="DHBP synthase"/>
    <property type="match status" value="1"/>
</dbReference>
<evidence type="ECO:0000313" key="16">
    <source>
        <dbReference type="EMBL" id="TNY33652.1"/>
    </source>
</evidence>
<feature type="binding site" evidence="14">
    <location>
        <position position="177"/>
    </location>
    <ligand>
        <name>L-threonine</name>
        <dbReference type="ChEBI" id="CHEBI:57926"/>
    </ligand>
</feature>
<feature type="binding site" evidence="14">
    <location>
        <position position="114"/>
    </location>
    <ligand>
        <name>ATP</name>
        <dbReference type="ChEBI" id="CHEBI:30616"/>
    </ligand>
</feature>
<evidence type="ECO:0000256" key="2">
    <source>
        <dbReference type="ARBA" id="ARBA00007663"/>
    </source>
</evidence>
<dbReference type="InterPro" id="IPR010923">
    <property type="entry name" value="T(6)A37_SUA5"/>
</dbReference>
<dbReference type="EMBL" id="VFFF01000001">
    <property type="protein sequence ID" value="TNY33652.1"/>
    <property type="molecule type" value="Genomic_DNA"/>
</dbReference>
<dbReference type="GO" id="GO:0000049">
    <property type="term" value="F:tRNA binding"/>
    <property type="evidence" value="ECO:0007669"/>
    <property type="project" value="TreeGrafter"/>
</dbReference>
<protein>
    <recommendedName>
        <fullName evidence="4 13">Threonylcarbamoyl-AMP synthase</fullName>
        <shortName evidence="13">TC-AMP synthase</shortName>
        <ecNumber evidence="3 13">2.7.7.87</ecNumber>
    </recommendedName>
    <alternativeName>
        <fullName evidence="11 13">L-threonylcarbamoyladenylate synthase</fullName>
    </alternativeName>
</protein>
<dbReference type="OrthoDB" id="9814580at2"/>
<feature type="binding site" evidence="14">
    <location>
        <position position="137"/>
    </location>
    <ligand>
        <name>L-threonine</name>
        <dbReference type="ChEBI" id="CHEBI:57926"/>
    </ligand>
</feature>
<feature type="binding site" evidence="14">
    <location>
        <position position="190"/>
    </location>
    <ligand>
        <name>ATP</name>
        <dbReference type="ChEBI" id="CHEBI:30616"/>
    </ligand>
</feature>
<evidence type="ECO:0000256" key="10">
    <source>
        <dbReference type="ARBA" id="ARBA00022840"/>
    </source>
</evidence>
<evidence type="ECO:0000256" key="11">
    <source>
        <dbReference type="ARBA" id="ARBA00029774"/>
    </source>
</evidence>
<dbReference type="InterPro" id="IPR006070">
    <property type="entry name" value="Sua5-like_dom"/>
</dbReference>
<dbReference type="PANTHER" id="PTHR17490:SF16">
    <property type="entry name" value="THREONYLCARBAMOYL-AMP SYNTHASE"/>
    <property type="match status" value="1"/>
</dbReference>
<dbReference type="InterPro" id="IPR050156">
    <property type="entry name" value="TC-AMP_synthase_SUA5"/>
</dbReference>
<dbReference type="EC" id="2.7.7.87" evidence="3 13"/>
<dbReference type="Pfam" id="PF01300">
    <property type="entry name" value="Sua5_yciO_yrdC"/>
    <property type="match status" value="1"/>
</dbReference>
<feature type="binding site" evidence="14">
    <location>
        <position position="31"/>
    </location>
    <ligand>
        <name>L-threonine</name>
        <dbReference type="ChEBI" id="CHEBI:57926"/>
    </ligand>
</feature>
<keyword evidence="17" id="KW-1185">Reference proteome</keyword>
<feature type="binding site" evidence="14">
    <location>
        <position position="63"/>
    </location>
    <ligand>
        <name>ATP</name>
        <dbReference type="ChEBI" id="CHEBI:30616"/>
    </ligand>
</feature>
<accession>A0A5C5GFY7</accession>
<dbReference type="PANTHER" id="PTHR17490">
    <property type="entry name" value="SUA5"/>
    <property type="match status" value="1"/>
</dbReference>
<comment type="caution">
    <text evidence="16">The sequence shown here is derived from an EMBL/GenBank/DDBJ whole genome shotgun (WGS) entry which is preliminary data.</text>
</comment>
<feature type="binding site" evidence="14">
    <location>
        <position position="147"/>
    </location>
    <ligand>
        <name>ATP</name>
        <dbReference type="ChEBI" id="CHEBI:30616"/>
    </ligand>
</feature>
<sequence length="311" mass="31649">MTRHLTTDDAGLAEAAALLGAGEIVALPTETVYGLAADARNGEAVARVYRAKGRPAFNPLIVHVADAEAAAELVEMTDDAERLAAAFWPGALTMVLPLRDDAGIAPLVTAGLPTLGVRVPDHPAARALLRKTGPLAAPSANLSGRISPTSAEHVLAGLDGKIAAVLDGGPCPVGLESTIVGLLPEPTLLRAGGLPVEALERCLGTALQEPGDPGSAPISPGQLSSHYAPAGRVRLAVESPLEGETYLGFGPHEGDLTLSRSGDLVEAAAALFGCLHQLDAMGATAIAVAPIPDHGLGRAINDRLRRAAAPR</sequence>
<feature type="domain" description="YrdC-like" evidence="15">
    <location>
        <begin position="9"/>
        <end position="194"/>
    </location>
</feature>
<keyword evidence="10 13" id="KW-0067">ATP-binding</keyword>
<feature type="binding site" evidence="14">
    <location>
        <position position="54"/>
    </location>
    <ligand>
        <name>ATP</name>
        <dbReference type="ChEBI" id="CHEBI:30616"/>
    </ligand>
</feature>
<keyword evidence="5 13" id="KW-0963">Cytoplasm</keyword>
<evidence type="ECO:0000256" key="9">
    <source>
        <dbReference type="ARBA" id="ARBA00022741"/>
    </source>
</evidence>
<name>A0A5C5GFY7_9RHOB</name>
<evidence type="ECO:0000256" key="14">
    <source>
        <dbReference type="PIRSR" id="PIRSR004930-1"/>
    </source>
</evidence>
<evidence type="ECO:0000256" key="3">
    <source>
        <dbReference type="ARBA" id="ARBA00012584"/>
    </source>
</evidence>
<evidence type="ECO:0000256" key="7">
    <source>
        <dbReference type="ARBA" id="ARBA00022694"/>
    </source>
</evidence>
<evidence type="ECO:0000256" key="13">
    <source>
        <dbReference type="PIRNR" id="PIRNR004930"/>
    </source>
</evidence>
<dbReference type="GO" id="GO:0006450">
    <property type="term" value="P:regulation of translational fidelity"/>
    <property type="evidence" value="ECO:0007669"/>
    <property type="project" value="TreeGrafter"/>
</dbReference>
<evidence type="ECO:0000256" key="5">
    <source>
        <dbReference type="ARBA" id="ARBA00022490"/>
    </source>
</evidence>
<dbReference type="AlphaFoldDB" id="A0A5C5GFY7"/>
<evidence type="ECO:0000256" key="8">
    <source>
        <dbReference type="ARBA" id="ARBA00022695"/>
    </source>
</evidence>
<keyword evidence="6 13" id="KW-0808">Transferase</keyword>
<evidence type="ECO:0000256" key="6">
    <source>
        <dbReference type="ARBA" id="ARBA00022679"/>
    </source>
</evidence>
<dbReference type="Pfam" id="PF03481">
    <property type="entry name" value="Sua5_C"/>
    <property type="match status" value="1"/>
</dbReference>
<reference evidence="16 17" key="1">
    <citation type="submission" date="2019-06" db="EMBL/GenBank/DDBJ databases">
        <title>Genome of new Rhodobacteraceae sp. SM1903.</title>
        <authorList>
            <person name="Ren X."/>
        </authorList>
    </citation>
    <scope>NUCLEOTIDE SEQUENCE [LARGE SCALE GENOMIC DNA]</scope>
    <source>
        <strain evidence="16 17">SM1903</strain>
    </source>
</reference>
<dbReference type="PROSITE" id="PS51163">
    <property type="entry name" value="YRDC"/>
    <property type="match status" value="1"/>
</dbReference>
<keyword evidence="9 13" id="KW-0547">Nucleotide-binding</keyword>
<dbReference type="PIRSF" id="PIRSF004930">
    <property type="entry name" value="Tln_factor_SUA5"/>
    <property type="match status" value="1"/>
</dbReference>
<feature type="binding site" evidence="14">
    <location>
        <position position="58"/>
    </location>
    <ligand>
        <name>ATP</name>
        <dbReference type="ChEBI" id="CHEBI:30616"/>
    </ligand>
</feature>
<dbReference type="Proteomes" id="UP000314011">
    <property type="component" value="Unassembled WGS sequence"/>
</dbReference>
<dbReference type="GO" id="GO:0061710">
    <property type="term" value="F:L-threonylcarbamoyladenylate synthase"/>
    <property type="evidence" value="ECO:0007669"/>
    <property type="project" value="UniProtKB-EC"/>
</dbReference>
<proteinExistence type="inferred from homology"/>
<dbReference type="NCBIfam" id="TIGR00057">
    <property type="entry name" value="L-threonylcarbamoyladenylate synthase"/>
    <property type="match status" value="1"/>
</dbReference>
<dbReference type="InterPro" id="IPR017945">
    <property type="entry name" value="DHBP_synth_RibB-like_a/b_dom"/>
</dbReference>
<dbReference type="GO" id="GO:0003725">
    <property type="term" value="F:double-stranded RNA binding"/>
    <property type="evidence" value="ECO:0007669"/>
    <property type="project" value="UniProtKB-UniRule"/>
</dbReference>
<evidence type="ECO:0000256" key="12">
    <source>
        <dbReference type="ARBA" id="ARBA00048366"/>
    </source>
</evidence>
<dbReference type="GO" id="GO:0005524">
    <property type="term" value="F:ATP binding"/>
    <property type="evidence" value="ECO:0007669"/>
    <property type="project" value="UniProtKB-UniRule"/>
</dbReference>
<dbReference type="GO" id="GO:0008033">
    <property type="term" value="P:tRNA processing"/>
    <property type="evidence" value="ECO:0007669"/>
    <property type="project" value="UniProtKB-KW"/>
</dbReference>
<evidence type="ECO:0000259" key="15">
    <source>
        <dbReference type="PROSITE" id="PS51163"/>
    </source>
</evidence>
<evidence type="ECO:0000256" key="4">
    <source>
        <dbReference type="ARBA" id="ARBA00015492"/>
    </source>
</evidence>
<dbReference type="RefSeq" id="WP_140194339.1">
    <property type="nucleotide sequence ID" value="NZ_CP065915.1"/>
</dbReference>
<comment type="subcellular location">
    <subcellularLocation>
        <location evidence="1 13">Cytoplasm</location>
    </subcellularLocation>
</comment>
<dbReference type="Gene3D" id="3.40.50.11030">
    <property type="entry name" value="Threonylcarbamoyl-AMP synthase, C-terminal domain"/>
    <property type="match status" value="1"/>
</dbReference>
<evidence type="ECO:0000256" key="1">
    <source>
        <dbReference type="ARBA" id="ARBA00004496"/>
    </source>
</evidence>
<feature type="binding site" evidence="14">
    <location>
        <position position="118"/>
    </location>
    <ligand>
        <name>ATP</name>
        <dbReference type="ChEBI" id="CHEBI:30616"/>
    </ligand>
</feature>
<organism evidence="16 17">
    <name type="scientific">Pelagovum pacificum</name>
    <dbReference type="NCBI Taxonomy" id="2588711"/>
    <lineage>
        <taxon>Bacteria</taxon>
        <taxon>Pseudomonadati</taxon>
        <taxon>Pseudomonadota</taxon>
        <taxon>Alphaproteobacteria</taxon>
        <taxon>Rhodobacterales</taxon>
        <taxon>Paracoccaceae</taxon>
        <taxon>Pelagovum</taxon>
    </lineage>
</organism>
<feature type="binding site" evidence="14">
    <location>
        <position position="139"/>
    </location>
    <ligand>
        <name>ATP</name>
        <dbReference type="ChEBI" id="CHEBI:30616"/>
    </ligand>
</feature>
<evidence type="ECO:0000313" key="17">
    <source>
        <dbReference type="Proteomes" id="UP000314011"/>
    </source>
</evidence>